<feature type="repeat" description="TPR" evidence="6">
    <location>
        <begin position="61"/>
        <end position="94"/>
    </location>
</feature>
<accession>A0ABX7DT20</accession>
<evidence type="ECO:0000256" key="6">
    <source>
        <dbReference type="PROSITE-ProRule" id="PRU00339"/>
    </source>
</evidence>
<evidence type="ECO:0000256" key="7">
    <source>
        <dbReference type="SAM" id="Coils"/>
    </source>
</evidence>
<feature type="coiled-coil region" evidence="7">
    <location>
        <begin position="453"/>
        <end position="491"/>
    </location>
</feature>
<keyword evidence="8" id="KW-1133">Transmembrane helix</keyword>
<dbReference type="RefSeq" id="WP_202337202.1">
    <property type="nucleotide sequence ID" value="NZ_CP068439.1"/>
</dbReference>
<evidence type="ECO:0000256" key="3">
    <source>
        <dbReference type="ARBA" id="ARBA00022737"/>
    </source>
</evidence>
<evidence type="ECO:0000256" key="1">
    <source>
        <dbReference type="ARBA" id="ARBA00004496"/>
    </source>
</evidence>
<keyword evidence="3" id="KW-0677">Repeat</keyword>
<keyword evidence="2" id="KW-0963">Cytoplasm</keyword>
<evidence type="ECO:0000256" key="4">
    <source>
        <dbReference type="ARBA" id="ARBA00022803"/>
    </source>
</evidence>
<dbReference type="Gene3D" id="1.25.40.10">
    <property type="entry name" value="Tetratricopeptide repeat domain"/>
    <property type="match status" value="1"/>
</dbReference>
<evidence type="ECO:0000313" key="12">
    <source>
        <dbReference type="Proteomes" id="UP000629420"/>
    </source>
</evidence>
<keyword evidence="12" id="KW-1185">Reference proteome</keyword>
<dbReference type="SUPFAM" id="SSF48452">
    <property type="entry name" value="TPR-like"/>
    <property type="match status" value="2"/>
</dbReference>
<protein>
    <recommendedName>
        <fullName evidence="10">HTH luxR-type domain-containing protein</fullName>
    </recommendedName>
</protein>
<keyword evidence="9" id="KW-0732">Signal</keyword>
<evidence type="ECO:0000313" key="11">
    <source>
        <dbReference type="EMBL" id="QQX77301.1"/>
    </source>
</evidence>
<keyword evidence="4 6" id="KW-0802">TPR repeat</keyword>
<evidence type="ECO:0000256" key="2">
    <source>
        <dbReference type="ARBA" id="ARBA00022490"/>
    </source>
</evidence>
<dbReference type="SUPFAM" id="SSF46894">
    <property type="entry name" value="C-terminal effector domain of the bipartite response regulators"/>
    <property type="match status" value="1"/>
</dbReference>
<evidence type="ECO:0000256" key="9">
    <source>
        <dbReference type="SAM" id="SignalP"/>
    </source>
</evidence>
<keyword evidence="8" id="KW-0472">Membrane</keyword>
<dbReference type="InterPro" id="IPR036388">
    <property type="entry name" value="WH-like_DNA-bd_sf"/>
</dbReference>
<comment type="subcellular location">
    <subcellularLocation>
        <location evidence="1">Cytoplasm</location>
    </subcellularLocation>
</comment>
<comment type="similarity">
    <text evidence="5">Belongs to the Rap family.</text>
</comment>
<evidence type="ECO:0000256" key="5">
    <source>
        <dbReference type="ARBA" id="ARBA00038253"/>
    </source>
</evidence>
<keyword evidence="8" id="KW-0812">Transmembrane</keyword>
<dbReference type="PANTHER" id="PTHR46630">
    <property type="entry name" value="TETRATRICOPEPTIDE REPEAT PROTEIN 29"/>
    <property type="match status" value="1"/>
</dbReference>
<dbReference type="InterPro" id="IPR000792">
    <property type="entry name" value="Tscrpt_reg_LuxR_C"/>
</dbReference>
<name>A0ABX7DT20_9FLAO</name>
<gene>
    <name evidence="11" type="ORF">JK629_03245</name>
</gene>
<feature type="signal peptide" evidence="9">
    <location>
        <begin position="1"/>
        <end position="20"/>
    </location>
</feature>
<dbReference type="PROSITE" id="PS50005">
    <property type="entry name" value="TPR"/>
    <property type="match status" value="1"/>
</dbReference>
<feature type="chain" id="PRO_5047191633" description="HTH luxR-type domain-containing protein" evidence="9">
    <location>
        <begin position="21"/>
        <end position="611"/>
    </location>
</feature>
<keyword evidence="7" id="KW-0175">Coiled coil</keyword>
<dbReference type="InterPro" id="IPR051476">
    <property type="entry name" value="Bac_ResReg_Asp_Phosphatase"/>
</dbReference>
<dbReference type="InterPro" id="IPR011990">
    <property type="entry name" value="TPR-like_helical_dom_sf"/>
</dbReference>
<dbReference type="EMBL" id="CP068439">
    <property type="protein sequence ID" value="QQX77301.1"/>
    <property type="molecule type" value="Genomic_DNA"/>
</dbReference>
<dbReference type="Gene3D" id="1.10.10.10">
    <property type="entry name" value="Winged helix-like DNA-binding domain superfamily/Winged helix DNA-binding domain"/>
    <property type="match status" value="1"/>
</dbReference>
<dbReference type="InterPro" id="IPR019734">
    <property type="entry name" value="TPR_rpt"/>
</dbReference>
<evidence type="ECO:0000256" key="8">
    <source>
        <dbReference type="SAM" id="Phobius"/>
    </source>
</evidence>
<evidence type="ECO:0000259" key="10">
    <source>
        <dbReference type="SMART" id="SM00421"/>
    </source>
</evidence>
<proteinExistence type="inferred from homology"/>
<dbReference type="InterPro" id="IPR016032">
    <property type="entry name" value="Sig_transdc_resp-reg_C-effctor"/>
</dbReference>
<organism evidence="11 12">
    <name type="scientific">Aequorivita iocasae</name>
    <dbReference type="NCBI Taxonomy" id="2803865"/>
    <lineage>
        <taxon>Bacteria</taxon>
        <taxon>Pseudomonadati</taxon>
        <taxon>Bacteroidota</taxon>
        <taxon>Flavobacteriia</taxon>
        <taxon>Flavobacteriales</taxon>
        <taxon>Flavobacteriaceae</taxon>
        <taxon>Aequorivita</taxon>
    </lineage>
</organism>
<feature type="transmembrane region" description="Helical" evidence="8">
    <location>
        <begin position="415"/>
        <end position="436"/>
    </location>
</feature>
<reference evidence="11 12" key="1">
    <citation type="submission" date="2021-01" db="EMBL/GenBank/DDBJ databases">
        <title>Aequorivita sp. strain KX20305, a bacterium isolated from the sediment collected at a cold seep field in South China Sea.</title>
        <authorList>
            <person name="Zhang H."/>
            <person name="Li C."/>
        </authorList>
    </citation>
    <scope>NUCLEOTIDE SEQUENCE [LARGE SCALE GENOMIC DNA]</scope>
    <source>
        <strain evidence="11 12">KX20305</strain>
    </source>
</reference>
<sequence>MKLNLLLVLFLCCITLNSQNIEIEELQDEIKTNLFKKPDSAKAYLFKLLKYSSLRPDTAVAKTYSNLGITYNQLAIYDSATYFFKKGIDLVKDHPLIKAQLLCNLAINYRTNAAYSKSMKTLQTALSIYKTLDDLNGKGLVYGEMASNYNYMSQKEKAISYLKKAISIFRETEDPRLYILQQKLANAYYNNGNYEFAVEIFEQVLPEFQKQKGAPYYLTLLAYAESLIEIGKEAAGEARLIEAKNGLREVNNLEYMHVAQAKLAKLYFHTNRSALAAKAFEDSYEYLRDHHSTRFLQIAADYLEFLNDQGQFDAAYRIVEEVEEVTNDYSFKMNGQDELRFLIAAENTYRKRKQFELSLKVYDRIDFLKDSIRSAEDRIKIAELEESYQNEIQGEKNRTLARTNNLLKESARKQLNITILSCILTVLIFGLSIAFYQNHRKKLRLQKEAVWQLEKANIVLKEKQELENELLAEKEKRLGDKERELVAISLEAADTQNQIRDVLEAKRDESTSEICSLIENIIGQRNYWNHFKTKFVEVHPKFSYNLGEMFPELTDNDIAFCSLLKLQLTNKEIASLLGISHQSVISKKYRVKKKMQLQDNDESFDQLMREL</sequence>
<dbReference type="PANTHER" id="PTHR46630:SF1">
    <property type="entry name" value="TETRATRICOPEPTIDE REPEAT PROTEIN 29"/>
    <property type="match status" value="1"/>
</dbReference>
<dbReference type="SMART" id="SM00421">
    <property type="entry name" value="HTH_LUXR"/>
    <property type="match status" value="1"/>
</dbReference>
<feature type="domain" description="HTH luxR-type" evidence="10">
    <location>
        <begin position="550"/>
        <end position="607"/>
    </location>
</feature>
<dbReference type="SMART" id="SM00028">
    <property type="entry name" value="TPR"/>
    <property type="match status" value="5"/>
</dbReference>
<dbReference type="Proteomes" id="UP000629420">
    <property type="component" value="Chromosome"/>
</dbReference>